<organism evidence="1 2">
    <name type="scientific">Actinidia rufa</name>
    <dbReference type="NCBI Taxonomy" id="165716"/>
    <lineage>
        <taxon>Eukaryota</taxon>
        <taxon>Viridiplantae</taxon>
        <taxon>Streptophyta</taxon>
        <taxon>Embryophyta</taxon>
        <taxon>Tracheophyta</taxon>
        <taxon>Spermatophyta</taxon>
        <taxon>Magnoliopsida</taxon>
        <taxon>eudicotyledons</taxon>
        <taxon>Gunneridae</taxon>
        <taxon>Pentapetalae</taxon>
        <taxon>asterids</taxon>
        <taxon>Ericales</taxon>
        <taxon>Actinidiaceae</taxon>
        <taxon>Actinidia</taxon>
    </lineage>
</organism>
<reference evidence="1 2" key="1">
    <citation type="submission" date="2019-07" db="EMBL/GenBank/DDBJ databases">
        <title>De Novo Assembly of kiwifruit Actinidia rufa.</title>
        <authorList>
            <person name="Sugita-Konishi S."/>
            <person name="Sato K."/>
            <person name="Mori E."/>
            <person name="Abe Y."/>
            <person name="Kisaki G."/>
            <person name="Hamano K."/>
            <person name="Suezawa K."/>
            <person name="Otani M."/>
            <person name="Fukuda T."/>
            <person name="Manabe T."/>
            <person name="Gomi K."/>
            <person name="Tabuchi M."/>
            <person name="Akimitsu K."/>
            <person name="Kataoka I."/>
        </authorList>
    </citation>
    <scope>NUCLEOTIDE SEQUENCE [LARGE SCALE GENOMIC DNA]</scope>
    <source>
        <strain evidence="2">cv. Fuchu</strain>
    </source>
</reference>
<sequence>MGQEHGPVAEVLSDGWIGIDGGEIQRRLLVELEGRVELAVEEGELGLVPLRIALHLRLQRRQSKLLAGASGGAGRREHDCACLFLSLGLGD</sequence>
<dbReference type="Proteomes" id="UP000585474">
    <property type="component" value="Unassembled WGS sequence"/>
</dbReference>
<dbReference type="EMBL" id="BJWL01000013">
    <property type="protein sequence ID" value="GFZ00034.1"/>
    <property type="molecule type" value="Genomic_DNA"/>
</dbReference>
<gene>
    <name evidence="1" type="ORF">Acr_13g0014330</name>
</gene>
<evidence type="ECO:0000313" key="2">
    <source>
        <dbReference type="Proteomes" id="UP000585474"/>
    </source>
</evidence>
<dbReference type="AlphaFoldDB" id="A0A7J0FN66"/>
<name>A0A7J0FN66_9ERIC</name>
<protein>
    <submittedName>
        <fullName evidence="1">ARM repeat superfamily protein</fullName>
    </submittedName>
</protein>
<evidence type="ECO:0000313" key="1">
    <source>
        <dbReference type="EMBL" id="GFZ00034.1"/>
    </source>
</evidence>
<comment type="caution">
    <text evidence="1">The sequence shown here is derived from an EMBL/GenBank/DDBJ whole genome shotgun (WGS) entry which is preliminary data.</text>
</comment>
<proteinExistence type="predicted"/>
<keyword evidence="2" id="KW-1185">Reference proteome</keyword>
<accession>A0A7J0FN66</accession>